<evidence type="ECO:0000313" key="2">
    <source>
        <dbReference type="EMBL" id="GFR88357.1"/>
    </source>
</evidence>
<reference evidence="2 3" key="1">
    <citation type="journal article" date="2021" name="Elife">
        <title>Chloroplast acquisition without the gene transfer in kleptoplastic sea slugs, Plakobranchus ocellatus.</title>
        <authorList>
            <person name="Maeda T."/>
            <person name="Takahashi S."/>
            <person name="Yoshida T."/>
            <person name="Shimamura S."/>
            <person name="Takaki Y."/>
            <person name="Nagai Y."/>
            <person name="Toyoda A."/>
            <person name="Suzuki Y."/>
            <person name="Arimoto A."/>
            <person name="Ishii H."/>
            <person name="Satoh N."/>
            <person name="Nishiyama T."/>
            <person name="Hasebe M."/>
            <person name="Maruyama T."/>
            <person name="Minagawa J."/>
            <person name="Obokata J."/>
            <person name="Shigenobu S."/>
        </authorList>
    </citation>
    <scope>NUCLEOTIDE SEQUENCE [LARGE SCALE GENOMIC DNA]</scope>
</reference>
<dbReference type="SUPFAM" id="SSF158235">
    <property type="entry name" value="SOCS box-like"/>
    <property type="match status" value="1"/>
</dbReference>
<dbReference type="InterPro" id="IPR001496">
    <property type="entry name" value="SOCS_box"/>
</dbReference>
<feature type="domain" description="SOCS box" evidence="1">
    <location>
        <begin position="136"/>
        <end position="183"/>
    </location>
</feature>
<protein>
    <recommendedName>
        <fullName evidence="1">SOCS box domain-containing protein</fullName>
    </recommendedName>
</protein>
<dbReference type="AlphaFoldDB" id="A0AAV4GRF8"/>
<keyword evidence="3" id="KW-1185">Reference proteome</keyword>
<dbReference type="InterPro" id="IPR036036">
    <property type="entry name" value="SOCS_box-like_dom_sf"/>
</dbReference>
<evidence type="ECO:0000313" key="3">
    <source>
        <dbReference type="Proteomes" id="UP000762676"/>
    </source>
</evidence>
<dbReference type="GO" id="GO:0035556">
    <property type="term" value="P:intracellular signal transduction"/>
    <property type="evidence" value="ECO:0007669"/>
    <property type="project" value="InterPro"/>
</dbReference>
<dbReference type="Proteomes" id="UP000762676">
    <property type="component" value="Unassembled WGS sequence"/>
</dbReference>
<dbReference type="SMART" id="SM00969">
    <property type="entry name" value="SOCS_box"/>
    <property type="match status" value="1"/>
</dbReference>
<proteinExistence type="predicted"/>
<dbReference type="PROSITE" id="PS50225">
    <property type="entry name" value="SOCS"/>
    <property type="match status" value="1"/>
</dbReference>
<organism evidence="2 3">
    <name type="scientific">Elysia marginata</name>
    <dbReference type="NCBI Taxonomy" id="1093978"/>
    <lineage>
        <taxon>Eukaryota</taxon>
        <taxon>Metazoa</taxon>
        <taxon>Spiralia</taxon>
        <taxon>Lophotrochozoa</taxon>
        <taxon>Mollusca</taxon>
        <taxon>Gastropoda</taxon>
        <taxon>Heterobranchia</taxon>
        <taxon>Euthyneura</taxon>
        <taxon>Panpulmonata</taxon>
        <taxon>Sacoglossa</taxon>
        <taxon>Placobranchoidea</taxon>
        <taxon>Plakobranchidae</taxon>
        <taxon>Elysia</taxon>
    </lineage>
</organism>
<dbReference type="EMBL" id="BMAT01001569">
    <property type="protein sequence ID" value="GFR88357.1"/>
    <property type="molecule type" value="Genomic_DNA"/>
</dbReference>
<name>A0AAV4GRF8_9GAST</name>
<gene>
    <name evidence="2" type="ORF">ElyMa_000768200</name>
</gene>
<comment type="caution">
    <text evidence="2">The sequence shown here is derived from an EMBL/GenBank/DDBJ whole genome shotgun (WGS) entry which is preliminary data.</text>
</comment>
<dbReference type="Pfam" id="PF07525">
    <property type="entry name" value="SOCS_box"/>
    <property type="match status" value="1"/>
</dbReference>
<sequence length="183" mass="20910">MPRYRNGESKLEDMYVYELFEFTRSLLALLLRLAQDKHFDIATLKSLVAMLEASGYDLQKDVLCWHLKDMAKRIAAVRKPPCDMSGSKTSVGQVAGDQLNLTLHFFHWAGVVAPAPSEELVEYINEVIKKLVCPAVPGLASMCRLRIRQRVTETQRGNTLKQCVEQLPVPHLMKRYLMLEDFD</sequence>
<accession>A0AAV4GRF8</accession>
<evidence type="ECO:0000259" key="1">
    <source>
        <dbReference type="PROSITE" id="PS50225"/>
    </source>
</evidence>